<dbReference type="HAMAP" id="MF_01865">
    <property type="entry name" value="MTTase_RimO"/>
    <property type="match status" value="1"/>
</dbReference>
<dbReference type="AlphaFoldDB" id="A0A250X3X1"/>
<dbReference type="SFLD" id="SFLDS00029">
    <property type="entry name" value="Radical_SAM"/>
    <property type="match status" value="1"/>
</dbReference>
<dbReference type="PROSITE" id="PS01278">
    <property type="entry name" value="MTTASE_RADICAL"/>
    <property type="match status" value="1"/>
</dbReference>
<dbReference type="Gene3D" id="3.40.50.12160">
    <property type="entry name" value="Methylthiotransferase, N-terminal domain"/>
    <property type="match status" value="1"/>
</dbReference>
<keyword evidence="7" id="KW-0411">Iron-sulfur</keyword>
<proteinExistence type="inferred from homology"/>
<gene>
    <name evidence="10" type="ORF">CEUSTIGMA_g5063.t1</name>
</gene>
<dbReference type="NCBIfam" id="TIGR01125">
    <property type="entry name" value="30S ribosomal protein S12 methylthiotransferase RimO"/>
    <property type="match status" value="1"/>
</dbReference>
<dbReference type="EMBL" id="BEGY01000026">
    <property type="protein sequence ID" value="GAX77619.1"/>
    <property type="molecule type" value="Genomic_DNA"/>
</dbReference>
<dbReference type="FunFam" id="3.80.30.20:FF:000001">
    <property type="entry name" value="tRNA-2-methylthio-N(6)-dimethylallyladenosine synthase 2"/>
    <property type="match status" value="1"/>
</dbReference>
<dbReference type="Pfam" id="PF00919">
    <property type="entry name" value="UPF0004"/>
    <property type="match status" value="1"/>
</dbReference>
<keyword evidence="11" id="KW-1185">Reference proteome</keyword>
<evidence type="ECO:0000256" key="3">
    <source>
        <dbReference type="ARBA" id="ARBA00022490"/>
    </source>
</evidence>
<comment type="caution">
    <text evidence="10">The sequence shown here is derived from an EMBL/GenBank/DDBJ whole genome shotgun (WGS) entry which is preliminary data.</text>
</comment>
<dbReference type="Pfam" id="PF04055">
    <property type="entry name" value="Radical_SAM"/>
    <property type="match status" value="1"/>
</dbReference>
<dbReference type="SFLD" id="SFLDF00274">
    <property type="entry name" value="ribosomal_protein_S12_methylth"/>
    <property type="match status" value="1"/>
</dbReference>
<dbReference type="PROSITE" id="PS51449">
    <property type="entry name" value="MTTASE_N"/>
    <property type="match status" value="1"/>
</dbReference>
<evidence type="ECO:0000259" key="8">
    <source>
        <dbReference type="PROSITE" id="PS51449"/>
    </source>
</evidence>
<dbReference type="InterPro" id="IPR013848">
    <property type="entry name" value="Methylthiotransferase_N"/>
</dbReference>
<feature type="domain" description="Radical SAM core" evidence="9">
    <location>
        <begin position="203"/>
        <end position="432"/>
    </location>
</feature>
<feature type="domain" description="MTTase N-terminal" evidence="8">
    <location>
        <begin position="54"/>
        <end position="170"/>
    </location>
</feature>
<dbReference type="InterPro" id="IPR006638">
    <property type="entry name" value="Elp3/MiaA/NifB-like_rSAM"/>
</dbReference>
<dbReference type="GO" id="GO:0035599">
    <property type="term" value="F:aspartic acid methylthiotransferase activity"/>
    <property type="evidence" value="ECO:0007669"/>
    <property type="project" value="TreeGrafter"/>
</dbReference>
<dbReference type="InterPro" id="IPR038135">
    <property type="entry name" value="Methylthiotransferase_N_sf"/>
</dbReference>
<keyword evidence="2" id="KW-0004">4Fe-4S</keyword>
<dbReference type="InterPro" id="IPR005839">
    <property type="entry name" value="Methylthiotransferase"/>
</dbReference>
<evidence type="ECO:0000256" key="7">
    <source>
        <dbReference type="ARBA" id="ARBA00023014"/>
    </source>
</evidence>
<protein>
    <submittedName>
        <fullName evidence="10">Uncharacterized protein</fullName>
    </submittedName>
</protein>
<dbReference type="GO" id="GO:0046872">
    <property type="term" value="F:metal ion binding"/>
    <property type="evidence" value="ECO:0007669"/>
    <property type="project" value="UniProtKB-KW"/>
</dbReference>
<evidence type="ECO:0000256" key="4">
    <source>
        <dbReference type="ARBA" id="ARBA00022691"/>
    </source>
</evidence>
<keyword evidence="5" id="KW-0479">Metal-binding</keyword>
<dbReference type="Proteomes" id="UP000232323">
    <property type="component" value="Unassembled WGS sequence"/>
</dbReference>
<name>A0A250X3X1_9CHLO</name>
<dbReference type="Gene3D" id="2.40.50.140">
    <property type="entry name" value="Nucleic acid-binding proteins"/>
    <property type="match status" value="1"/>
</dbReference>
<dbReference type="InterPro" id="IPR023404">
    <property type="entry name" value="rSAM_horseshoe"/>
</dbReference>
<dbReference type="SMART" id="SM00729">
    <property type="entry name" value="Elp3"/>
    <property type="match status" value="1"/>
</dbReference>
<comment type="cofactor">
    <cofactor evidence="1">
        <name>[4Fe-4S] cluster</name>
        <dbReference type="ChEBI" id="CHEBI:49883"/>
    </cofactor>
</comment>
<dbReference type="NCBIfam" id="TIGR00089">
    <property type="entry name" value="MiaB/RimO family radical SAM methylthiotransferase"/>
    <property type="match status" value="1"/>
</dbReference>
<evidence type="ECO:0000313" key="10">
    <source>
        <dbReference type="EMBL" id="GAX77619.1"/>
    </source>
</evidence>
<keyword evidence="6" id="KW-0408">Iron</keyword>
<dbReference type="SFLD" id="SFLDG01061">
    <property type="entry name" value="methylthiotransferase"/>
    <property type="match status" value="1"/>
</dbReference>
<dbReference type="Pfam" id="PF18693">
    <property type="entry name" value="TRAM_2"/>
    <property type="match status" value="1"/>
</dbReference>
<evidence type="ECO:0000256" key="1">
    <source>
        <dbReference type="ARBA" id="ARBA00001966"/>
    </source>
</evidence>
<dbReference type="PANTHER" id="PTHR43837">
    <property type="entry name" value="RIBOSOMAL PROTEIN S12 METHYLTHIOTRANSFERASE RIMO"/>
    <property type="match status" value="1"/>
</dbReference>
<reference evidence="10 11" key="1">
    <citation type="submission" date="2017-08" db="EMBL/GenBank/DDBJ databases">
        <title>Acidophilic green algal genome provides insights into adaptation to an acidic environment.</title>
        <authorList>
            <person name="Hirooka S."/>
            <person name="Hirose Y."/>
            <person name="Kanesaki Y."/>
            <person name="Higuchi S."/>
            <person name="Fujiwara T."/>
            <person name="Onuma R."/>
            <person name="Era A."/>
            <person name="Ohbayashi R."/>
            <person name="Uzuka A."/>
            <person name="Nozaki H."/>
            <person name="Yoshikawa H."/>
            <person name="Miyagishima S.Y."/>
        </authorList>
    </citation>
    <scope>NUCLEOTIDE SEQUENCE [LARGE SCALE GENOMIC DNA]</scope>
    <source>
        <strain evidence="10 11">NIES-2499</strain>
    </source>
</reference>
<dbReference type="PROSITE" id="PS51918">
    <property type="entry name" value="RADICAL_SAM"/>
    <property type="match status" value="1"/>
</dbReference>
<dbReference type="InterPro" id="IPR020612">
    <property type="entry name" value="Methylthiotransferase_CS"/>
</dbReference>
<dbReference type="Gene3D" id="3.80.30.20">
    <property type="entry name" value="tm_1862 like domain"/>
    <property type="match status" value="1"/>
</dbReference>
<dbReference type="CDD" id="cd01335">
    <property type="entry name" value="Radical_SAM"/>
    <property type="match status" value="1"/>
</dbReference>
<evidence type="ECO:0000259" key="9">
    <source>
        <dbReference type="PROSITE" id="PS51918"/>
    </source>
</evidence>
<dbReference type="OrthoDB" id="190098at2759"/>
<keyword evidence="3" id="KW-0963">Cytoplasm</keyword>
<dbReference type="GO" id="GO:0005829">
    <property type="term" value="C:cytosol"/>
    <property type="evidence" value="ECO:0007669"/>
    <property type="project" value="TreeGrafter"/>
</dbReference>
<dbReference type="STRING" id="1157962.A0A250X3X1"/>
<evidence type="ECO:0000256" key="6">
    <source>
        <dbReference type="ARBA" id="ARBA00023004"/>
    </source>
</evidence>
<dbReference type="InterPro" id="IPR012340">
    <property type="entry name" value="NA-bd_OB-fold"/>
</dbReference>
<sequence>MQTCEDLKRKLVMKLPATCNSSALRSTRIVKCSSAVPATLQPSGSEKKIAAEVKKVSIVSLGCPKNVVDGEVMLGDLYRSGFQVVSEHEESDAIIVNTCGFVEDAKTESLEAIMAAASLNEDGKRRKVVVTGCLAQRYSEQLAKDLPEADLVVGFEQYSNLSTALRETLGMGDLDSNEYLKKSRVQVGDATVAFRPEWDRFRLTPKHTAYLRVAEGCNHACTFCAIPGFRGKFRSKPWASVLEEAKRLVESGVVELNLIAEDTNQYGMDRRDGKGLAELMRGLGQLEGLRWMRILYAYPSYFTEELVEEIATNPKVCKYLDMPLQHISNLTLLGMNRPTQDHTMKLLQRLREKIPDLALRTTFISGFPGETDEQHRELVKFVQEFRFERMGCFAYSEEDGTPAASYEGQIPQKMRERRRDEITMLQQRVGEQFAESLVGREVDVLVDGYNDDGCLIGRTQWDAPDVDPIVFLSDPVDPSLPPMEVGQIRRCKIDGNSLFDLEAHPVA</sequence>
<evidence type="ECO:0000256" key="2">
    <source>
        <dbReference type="ARBA" id="ARBA00022485"/>
    </source>
</evidence>
<dbReference type="InterPro" id="IPR005840">
    <property type="entry name" value="Ribosomal_uS12_MeSTrfase_RimO"/>
</dbReference>
<dbReference type="PANTHER" id="PTHR43837:SF1">
    <property type="entry name" value="RIBOSOMAL PROTEIN US12 METHYLTHIOTRANSFERASE RIMO"/>
    <property type="match status" value="1"/>
</dbReference>
<dbReference type="InterPro" id="IPR002792">
    <property type="entry name" value="TRAM_dom"/>
</dbReference>
<dbReference type="GO" id="GO:0051539">
    <property type="term" value="F:4 iron, 4 sulfur cluster binding"/>
    <property type="evidence" value="ECO:0007669"/>
    <property type="project" value="UniProtKB-KW"/>
</dbReference>
<keyword evidence="4" id="KW-0949">S-adenosyl-L-methionine</keyword>
<dbReference type="GO" id="GO:0006400">
    <property type="term" value="P:tRNA modification"/>
    <property type="evidence" value="ECO:0007669"/>
    <property type="project" value="InterPro"/>
</dbReference>
<dbReference type="SUPFAM" id="SSF102114">
    <property type="entry name" value="Radical SAM enzymes"/>
    <property type="match status" value="1"/>
</dbReference>
<evidence type="ECO:0000256" key="5">
    <source>
        <dbReference type="ARBA" id="ARBA00022723"/>
    </source>
</evidence>
<dbReference type="InterPro" id="IPR007197">
    <property type="entry name" value="rSAM"/>
</dbReference>
<dbReference type="InterPro" id="IPR058240">
    <property type="entry name" value="rSAM_sf"/>
</dbReference>
<organism evidence="10 11">
    <name type="scientific">Chlamydomonas eustigma</name>
    <dbReference type="NCBI Taxonomy" id="1157962"/>
    <lineage>
        <taxon>Eukaryota</taxon>
        <taxon>Viridiplantae</taxon>
        <taxon>Chlorophyta</taxon>
        <taxon>core chlorophytes</taxon>
        <taxon>Chlorophyceae</taxon>
        <taxon>CS clade</taxon>
        <taxon>Chlamydomonadales</taxon>
        <taxon>Chlamydomonadaceae</taxon>
        <taxon>Chlamydomonas</taxon>
    </lineage>
</organism>
<dbReference type="SFLD" id="SFLDG01082">
    <property type="entry name" value="B12-binding_domain_containing"/>
    <property type="match status" value="1"/>
</dbReference>
<evidence type="ECO:0000313" key="11">
    <source>
        <dbReference type="Proteomes" id="UP000232323"/>
    </source>
</evidence>
<accession>A0A250X3X1</accession>